<dbReference type="EMBL" id="KY290948">
    <property type="protein sequence ID" value="APU00532.1"/>
    <property type="molecule type" value="Genomic_DNA"/>
</dbReference>
<evidence type="ECO:0000313" key="1">
    <source>
        <dbReference type="EMBL" id="APU00532.1"/>
    </source>
</evidence>
<accession>A0A219Y9A4</accession>
<proteinExistence type="predicted"/>
<organism evidence="1 2">
    <name type="scientific">Aeromonas phage 44RR2.8t.2</name>
    <dbReference type="NCBI Taxonomy" id="1932900"/>
    <lineage>
        <taxon>Viruses</taxon>
        <taxon>Duplodnaviria</taxon>
        <taxon>Heunggongvirae</taxon>
        <taxon>Uroviricota</taxon>
        <taxon>Caudoviricetes</taxon>
        <taxon>Pantevenvirales</taxon>
        <taxon>Straboviridae</taxon>
        <taxon>Biquartavirus</taxon>
        <taxon>Biquartavirus 44RR2</taxon>
    </lineage>
</organism>
<protein>
    <submittedName>
        <fullName evidence="1">Uncharacterized protein</fullName>
    </submittedName>
</protein>
<name>A0A219Y9A4_9CAUD</name>
<reference evidence="1 2" key="1">
    <citation type="journal article" date="2017" name="Sci. Rep.">
        <title>Characterization and diversity of phages infecting Aeromonas salmonicida subsp. salmonicida.</title>
        <authorList>
            <person name="Vincent A.T."/>
            <person name="Paquet V.E."/>
            <person name="Bernatchez A."/>
            <person name="Tremblay D.M."/>
            <person name="Moineau S."/>
            <person name="Charette S.J."/>
        </authorList>
    </citation>
    <scope>NUCLEOTIDE SEQUENCE [LARGE SCALE GENOMIC DNA]</scope>
</reference>
<evidence type="ECO:0000313" key="2">
    <source>
        <dbReference type="Proteomes" id="UP000222894"/>
    </source>
</evidence>
<sequence length="102" mass="11758">MMFTEAKCIVNRPRPVFNGLEYEGTSVGQMLKLIHVLHGPGDSYDVEYREMVENGHVKTRVGLASYEWILARAFTPGVELTKVKPSKVTMSRWCSMDQWRHQ</sequence>
<dbReference type="Proteomes" id="UP000222894">
    <property type="component" value="Genome"/>
</dbReference>